<accession>A0AAV2L8J5</accession>
<keyword evidence="3" id="KW-1185">Reference proteome</keyword>
<name>A0AAV2L8J5_KNICA</name>
<dbReference type="AlphaFoldDB" id="A0AAV2L8J5"/>
<evidence type="ECO:0000313" key="3">
    <source>
        <dbReference type="Proteomes" id="UP001497482"/>
    </source>
</evidence>
<dbReference type="Proteomes" id="UP001497482">
    <property type="component" value="Chromosome 22"/>
</dbReference>
<reference evidence="2 3" key="1">
    <citation type="submission" date="2024-04" db="EMBL/GenBank/DDBJ databases">
        <authorList>
            <person name="Waldvogel A.-M."/>
            <person name="Schoenle A."/>
        </authorList>
    </citation>
    <scope>NUCLEOTIDE SEQUENCE [LARGE SCALE GENOMIC DNA]</scope>
</reference>
<proteinExistence type="predicted"/>
<feature type="region of interest" description="Disordered" evidence="1">
    <location>
        <begin position="81"/>
        <end position="110"/>
    </location>
</feature>
<dbReference type="EMBL" id="OZ035844">
    <property type="protein sequence ID" value="CAL1598708.1"/>
    <property type="molecule type" value="Genomic_DNA"/>
</dbReference>
<gene>
    <name evidence="2" type="ORF">KC01_LOCUS27071</name>
</gene>
<sequence length="110" mass="11923">MQMADGTAKSKLTSKFRAQKDPDTTHLPPALHRSVHHLHLLPSPGSITRVLSPYAASLIRLDVRGLCCWLGSRIRRAYVGDSDTDAPTMWPPGRASRSVGGGRAGVSQKH</sequence>
<feature type="region of interest" description="Disordered" evidence="1">
    <location>
        <begin position="1"/>
        <end position="30"/>
    </location>
</feature>
<organism evidence="2 3">
    <name type="scientific">Knipowitschia caucasica</name>
    <name type="common">Caucasian dwarf goby</name>
    <name type="synonym">Pomatoschistus caucasicus</name>
    <dbReference type="NCBI Taxonomy" id="637954"/>
    <lineage>
        <taxon>Eukaryota</taxon>
        <taxon>Metazoa</taxon>
        <taxon>Chordata</taxon>
        <taxon>Craniata</taxon>
        <taxon>Vertebrata</taxon>
        <taxon>Euteleostomi</taxon>
        <taxon>Actinopterygii</taxon>
        <taxon>Neopterygii</taxon>
        <taxon>Teleostei</taxon>
        <taxon>Neoteleostei</taxon>
        <taxon>Acanthomorphata</taxon>
        <taxon>Gobiaria</taxon>
        <taxon>Gobiiformes</taxon>
        <taxon>Gobioidei</taxon>
        <taxon>Gobiidae</taxon>
        <taxon>Gobiinae</taxon>
        <taxon>Knipowitschia</taxon>
    </lineage>
</organism>
<protein>
    <submittedName>
        <fullName evidence="2">Uncharacterized protein</fullName>
    </submittedName>
</protein>
<evidence type="ECO:0000313" key="2">
    <source>
        <dbReference type="EMBL" id="CAL1598708.1"/>
    </source>
</evidence>
<evidence type="ECO:0000256" key="1">
    <source>
        <dbReference type="SAM" id="MobiDB-lite"/>
    </source>
</evidence>